<dbReference type="EMBL" id="CAMXCT010004129">
    <property type="protein sequence ID" value="CAI4007808.1"/>
    <property type="molecule type" value="Genomic_DNA"/>
</dbReference>
<dbReference type="SUPFAM" id="SSF56672">
    <property type="entry name" value="DNA/RNA polymerases"/>
    <property type="match status" value="1"/>
</dbReference>
<dbReference type="PANTHER" id="PTHR33050">
    <property type="entry name" value="REVERSE TRANSCRIPTASE DOMAIN-CONTAINING PROTEIN"/>
    <property type="match status" value="1"/>
</dbReference>
<keyword evidence="4" id="KW-0808">Transferase</keyword>
<evidence type="ECO:0000256" key="2">
    <source>
        <dbReference type="SAM" id="MobiDB-lite"/>
    </source>
</evidence>
<proteinExistence type="predicted"/>
<dbReference type="Proteomes" id="UP001152797">
    <property type="component" value="Unassembled WGS sequence"/>
</dbReference>
<dbReference type="GO" id="GO:0003964">
    <property type="term" value="F:RNA-directed DNA polymerase activity"/>
    <property type="evidence" value="ECO:0007669"/>
    <property type="project" value="UniProtKB-KW"/>
</dbReference>
<name>A0A9P1DD93_9DINO</name>
<dbReference type="OrthoDB" id="441656at2759"/>
<evidence type="ECO:0000313" key="4">
    <source>
        <dbReference type="EMBL" id="CAL4795120.1"/>
    </source>
</evidence>
<dbReference type="EMBL" id="CAMXCT030004129">
    <property type="protein sequence ID" value="CAL4795120.1"/>
    <property type="molecule type" value="Genomic_DNA"/>
</dbReference>
<dbReference type="SUPFAM" id="SSF56349">
    <property type="entry name" value="DNA breaking-rejoining enzymes"/>
    <property type="match status" value="1"/>
</dbReference>
<accession>A0A9P1DD93</accession>
<gene>
    <name evidence="3" type="ORF">C1SCF055_LOCUS33335</name>
</gene>
<dbReference type="InterPro" id="IPR011010">
    <property type="entry name" value="DNA_brk_join_enz"/>
</dbReference>
<reference evidence="3" key="1">
    <citation type="submission" date="2022-10" db="EMBL/GenBank/DDBJ databases">
        <authorList>
            <person name="Chen Y."/>
            <person name="Dougan E. K."/>
            <person name="Chan C."/>
            <person name="Rhodes N."/>
            <person name="Thang M."/>
        </authorList>
    </citation>
    <scope>NUCLEOTIDE SEQUENCE</scope>
</reference>
<dbReference type="InterPro" id="IPR043502">
    <property type="entry name" value="DNA/RNA_pol_sf"/>
</dbReference>
<keyword evidence="4" id="KW-0695">RNA-directed DNA polymerase</keyword>
<keyword evidence="5" id="KW-1185">Reference proteome</keyword>
<dbReference type="PANTHER" id="PTHR33050:SF7">
    <property type="entry name" value="RIBONUCLEASE H"/>
    <property type="match status" value="1"/>
</dbReference>
<comment type="caution">
    <text evidence="3">The sequence shown here is derived from an EMBL/GenBank/DDBJ whole genome shotgun (WGS) entry which is preliminary data.</text>
</comment>
<evidence type="ECO:0000313" key="5">
    <source>
        <dbReference type="Proteomes" id="UP001152797"/>
    </source>
</evidence>
<keyword evidence="4" id="KW-0548">Nucleotidyltransferase</keyword>
<feature type="region of interest" description="Disordered" evidence="2">
    <location>
        <begin position="973"/>
        <end position="1010"/>
    </location>
</feature>
<organism evidence="3">
    <name type="scientific">Cladocopium goreaui</name>
    <dbReference type="NCBI Taxonomy" id="2562237"/>
    <lineage>
        <taxon>Eukaryota</taxon>
        <taxon>Sar</taxon>
        <taxon>Alveolata</taxon>
        <taxon>Dinophyceae</taxon>
        <taxon>Suessiales</taxon>
        <taxon>Symbiodiniaceae</taxon>
        <taxon>Cladocopium</taxon>
    </lineage>
</organism>
<sequence length="1713" mass="192060">MLDYLLFMVQEESSRGRIVDVCASLAVLEDAGQVPQEFRISSCRIWLQATKSRLAEIETSGTEVRRAPPLTVAMIISLEISVTSSDKPLYLRAMSWIVLICVWACMRISDLEGLDPRRLSLNSRGFRGFLTKTKTTGPGKNVKEVPIFISRRVSVTGLDWLKTGYEIWQEFGLLQRDYFVFCSKKDFSAPSFRYASSEKIAVMVRQVFSMLQQPLKTRFQPWREYEESKLLHEDGALFWSGHSMRHFLPSIAAAVGVSKEQRDFVGRWHVNLHQSSDYIHTSRQIVMEIQEKVNRSICEGGPGYDESEVIEEYGEFLKARSEDPIEWKRRHQFMKRSDDGPCLGVKWPALPSDSLDEEAYNEGAQVGDVSEPNDVSVADSCEKQDESATFFVSVSRRAGFRRLHRVNGCGIKPWACQKVEWIKEVREGCADAVCKICKVKLGKETEIEGPSSSGSSSSTEEGKEDLALQSDFNLRADSVQGRAAVASVVAAWDTAKHAHEEEIKIRQEAKGEEISEKDQPSTDYVAMLLEEIEQDEVTAHPLDEIVSRRDSQQRPKGKLPANTEELRQKLRVEGNAWLMVAAKLRNKVYLRGLRQRHFDRYVDYLLGEKCYGMMIPGPGGEKVPLSPPWHIMLDYEFELRKKAVRRAHRNGRPLHETLQEVTEDTEIKELYFTSPVTFSAMQRPSKFSRVEEPSARFGEGLSMLLLGIAEELMFMNTFSPRPIRSREHPRGFPWLSQKDKVKADEGTLLAERTWELFNLASDVGAFYLGEFPEDLGATKNGIPASIWQMQQFQDLLVLPGCRTFAIFQCEFGAETPKPTRFVSDLRFFEGNIFLGAPQFDKAWNYKGPLPSQCPHGGNHPQLIGTNEKGQWKTAPAAHYPGAMCLFIARAIAKTWADSSSAPKGSKSTDVQAMGVKKFGSADPSHQGGKAFSEASNSHVSAVSDVSFSQGVVPVSQVSSAVSVAPKLHVVSEPPFSSDASAAKSPPTNSVSLEEVSIELSSETEKPVKGRAHTLEDEVKIESGCMGPPLTARYGGKAQPFCDGMGLCCPGRWHPKMRQTNRTTEQLSFCRSLRNLVDDFCRQQLPDMARATFALALGKMATSPFSKGDLDGLREKWFALLPDSGKARQVPPGQPFWLFALSQSLRLMGDPDADIVDNSPGSSFAEGVHLGHLEPLGPTPQVYRPREKEPSYDETEWMAEVGNYFRGDEAAAEKILEEQFLEEERAGRMCTLSEREAARRYPGRSLRVAAQGILEKPDGGHRIIHDATHGVRLNNEIVVLDRLENPGPRELATIMEVSQDSGEHVIFGLNADVTKAHRTFGVASAAFWWSRLMALLGRFAFNLSEQDWLFVLVFVDDLHLAAGGQNRWLAIWRFLVALEMAGIPFSYPKFRGGFQMDYVGYWMDYSRFELGLSERRANWLVKFVEDLQSDGWLTGVKQFQEFHGRLGFASQVLPWIRPLLGPGYAWLTAVSKGTTLKVPELLATTCIFIKEKFKSGLRKLPCGSKEVHLGEVFRTDAKCADGRVVLGGWKLGKSSDPSKAPWFALELSPEEVPWLFRGQSSSWASTSAELLASVVALQIFDVGSESSGRAAHILHCGGGTDNKAAESLSTKGLSTKFPLMIVLMEYLAICERKRMRVQLEWRPRESNVEADDLTNLEFGKFDLNRRIDVSWRDLDFPMIEMLMKFTEAFAKRKFESANQLNAGPTQKFAKTKWG</sequence>
<keyword evidence="1" id="KW-0233">DNA recombination</keyword>
<dbReference type="InterPro" id="IPR013762">
    <property type="entry name" value="Integrase-like_cat_sf"/>
</dbReference>
<evidence type="ECO:0000313" key="3">
    <source>
        <dbReference type="EMBL" id="CAI4007808.1"/>
    </source>
</evidence>
<dbReference type="GO" id="GO:0015074">
    <property type="term" value="P:DNA integration"/>
    <property type="evidence" value="ECO:0007669"/>
    <property type="project" value="InterPro"/>
</dbReference>
<feature type="compositionally biased region" description="Low complexity" evidence="2">
    <location>
        <begin position="989"/>
        <end position="1000"/>
    </location>
</feature>
<reference evidence="4 5" key="2">
    <citation type="submission" date="2024-05" db="EMBL/GenBank/DDBJ databases">
        <authorList>
            <person name="Chen Y."/>
            <person name="Shah S."/>
            <person name="Dougan E. K."/>
            <person name="Thang M."/>
            <person name="Chan C."/>
        </authorList>
    </citation>
    <scope>NUCLEOTIDE SEQUENCE [LARGE SCALE GENOMIC DNA]</scope>
</reference>
<dbReference type="GO" id="GO:0006310">
    <property type="term" value="P:DNA recombination"/>
    <property type="evidence" value="ECO:0007669"/>
    <property type="project" value="UniProtKB-KW"/>
</dbReference>
<dbReference type="EMBL" id="CAMXCT020004129">
    <property type="protein sequence ID" value="CAL1161183.1"/>
    <property type="molecule type" value="Genomic_DNA"/>
</dbReference>
<dbReference type="InterPro" id="IPR052055">
    <property type="entry name" value="Hepadnavirus_pol/RT"/>
</dbReference>
<dbReference type="GO" id="GO:0003677">
    <property type="term" value="F:DNA binding"/>
    <property type="evidence" value="ECO:0007669"/>
    <property type="project" value="InterPro"/>
</dbReference>
<protein>
    <submittedName>
        <fullName evidence="4">Reverse transcriptase domain-containing protein</fullName>
    </submittedName>
</protein>
<feature type="region of interest" description="Disordered" evidence="2">
    <location>
        <begin position="1170"/>
        <end position="1192"/>
    </location>
</feature>
<evidence type="ECO:0000256" key="1">
    <source>
        <dbReference type="ARBA" id="ARBA00023172"/>
    </source>
</evidence>
<dbReference type="Gene3D" id="1.10.443.10">
    <property type="entry name" value="Intergrase catalytic core"/>
    <property type="match status" value="1"/>
</dbReference>